<proteinExistence type="predicted"/>
<dbReference type="AlphaFoldDB" id="A0A4E0RFM8"/>
<comment type="caution">
    <text evidence="1">The sequence shown here is derived from an EMBL/GenBank/DDBJ whole genome shotgun (WGS) entry which is preliminary data.</text>
</comment>
<dbReference type="EMBL" id="JXXN02004558">
    <property type="protein sequence ID" value="THD20498.1"/>
    <property type="molecule type" value="Genomic_DNA"/>
</dbReference>
<dbReference type="InterPro" id="IPR029052">
    <property type="entry name" value="Metallo-depent_PP-like"/>
</dbReference>
<dbReference type="PANTHER" id="PTHR16509:SF1">
    <property type="entry name" value="MANGANESE-DEPENDENT ADP-RIBOSE_CDP-ALCOHOL DIPHOSPHATASE"/>
    <property type="match status" value="1"/>
</dbReference>
<dbReference type="GO" id="GO:0047734">
    <property type="term" value="F:CDP-glycerol diphosphatase activity"/>
    <property type="evidence" value="ECO:0007669"/>
    <property type="project" value="TreeGrafter"/>
</dbReference>
<dbReference type="Gene3D" id="3.60.21.10">
    <property type="match status" value="1"/>
</dbReference>
<dbReference type="GO" id="GO:0030145">
    <property type="term" value="F:manganese ion binding"/>
    <property type="evidence" value="ECO:0007669"/>
    <property type="project" value="TreeGrafter"/>
</dbReference>
<evidence type="ECO:0000313" key="1">
    <source>
        <dbReference type="EMBL" id="THD20498.1"/>
    </source>
</evidence>
<organism evidence="1 2">
    <name type="scientific">Fasciola hepatica</name>
    <name type="common">Liver fluke</name>
    <dbReference type="NCBI Taxonomy" id="6192"/>
    <lineage>
        <taxon>Eukaryota</taxon>
        <taxon>Metazoa</taxon>
        <taxon>Spiralia</taxon>
        <taxon>Lophotrochozoa</taxon>
        <taxon>Platyhelminthes</taxon>
        <taxon>Trematoda</taxon>
        <taxon>Digenea</taxon>
        <taxon>Plagiorchiida</taxon>
        <taxon>Echinostomata</taxon>
        <taxon>Echinostomatoidea</taxon>
        <taxon>Fasciolidae</taxon>
        <taxon>Fasciola</taxon>
    </lineage>
</organism>
<accession>A0A4E0RFM8</accession>
<keyword evidence="2" id="KW-1185">Reference proteome</keyword>
<name>A0A4E0RFM8_FASHE</name>
<sequence>MMFGSGILRRCPVKDQVPDFPCPGHYKHSEFTYNLGKTQPCGRAKHLCALGVFTNTLYSPSNYKNNDFRSETSNEPNVTSSYAQERLKKILLKVATQNVDKILYLGNIIQADKFAKSEDIDSSLSLIASIFADSFVQVLPCIGDQETSIREHYMRSALAKVFREYGLVKQLYRCCGAAYYSTRIGPEGVLVVLDGYELLVPEFDQVSKSTNTSLKVELPEVTKMGNKCIRCEANLGNTPQVGWYRELQLEEYSIHPENLKRLPPIRSAISEQQLQWLSRQLQEATRSTDNVIVACHAPLHPLLVRDRAALPINWKQVLRLLLQFTCVRCVLQGRPMVEAAQPPDPDKPYQFDHNVLYYSLPSVWGSTETDSSILPYMIVEIGYDFLRIKGERLPMPAESEAQSQWTILFEPRRKLSAY</sequence>
<dbReference type="Proteomes" id="UP000230066">
    <property type="component" value="Unassembled WGS sequence"/>
</dbReference>
<reference evidence="1" key="1">
    <citation type="submission" date="2019-03" db="EMBL/GenBank/DDBJ databases">
        <title>Improved annotation for the trematode Fasciola hepatica.</title>
        <authorList>
            <person name="Choi Y.-J."/>
            <person name="Martin J."/>
            <person name="Mitreva M."/>
        </authorList>
    </citation>
    <scope>NUCLEOTIDE SEQUENCE [LARGE SCALE GENOMIC DNA]</scope>
</reference>
<evidence type="ECO:0008006" key="3">
    <source>
        <dbReference type="Google" id="ProtNLM"/>
    </source>
</evidence>
<protein>
    <recommendedName>
        <fullName evidence="3">Ser/Thr phosphatase family protein</fullName>
    </recommendedName>
</protein>
<dbReference type="GO" id="GO:0008663">
    <property type="term" value="F:2',3'-cyclic-nucleotide 2'-phosphodiesterase activity"/>
    <property type="evidence" value="ECO:0007669"/>
    <property type="project" value="TreeGrafter"/>
</dbReference>
<dbReference type="PANTHER" id="PTHR16509">
    <property type="match status" value="1"/>
</dbReference>
<dbReference type="SUPFAM" id="SSF56300">
    <property type="entry name" value="Metallo-dependent phosphatases"/>
    <property type="match status" value="1"/>
</dbReference>
<dbReference type="GO" id="GO:0047631">
    <property type="term" value="F:ADP-ribose diphosphatase activity"/>
    <property type="evidence" value="ECO:0007669"/>
    <property type="project" value="TreeGrafter"/>
</dbReference>
<evidence type="ECO:0000313" key="2">
    <source>
        <dbReference type="Proteomes" id="UP000230066"/>
    </source>
</evidence>
<gene>
    <name evidence="1" type="ORF">D915_008801</name>
</gene>